<dbReference type="InterPro" id="IPR002645">
    <property type="entry name" value="STAS_dom"/>
</dbReference>
<organism evidence="5 6">
    <name type="scientific">Kitasatospora kazusensis</name>
    <dbReference type="NCBI Taxonomy" id="407974"/>
    <lineage>
        <taxon>Bacteria</taxon>
        <taxon>Bacillati</taxon>
        <taxon>Actinomycetota</taxon>
        <taxon>Actinomycetes</taxon>
        <taxon>Kitasatosporales</taxon>
        <taxon>Streptomycetaceae</taxon>
        <taxon>Kitasatospora</taxon>
    </lineage>
</organism>
<sequence length="132" mass="13610">MQTQNDPAATPWGSGAPGGEATARVRAEGDRALVCVLQGELDIESLAAARRALTEAVARSVPVLVVDLHDVGFCDSTGLNLLLRTRTAAVAAGTDFRLAAPSPAVLRLLEITGADSVFSLHPSLDDALNPAP</sequence>
<feature type="domain" description="STAS" evidence="4">
    <location>
        <begin position="37"/>
        <end position="131"/>
    </location>
</feature>
<dbReference type="Gene3D" id="3.30.750.24">
    <property type="entry name" value="STAS domain"/>
    <property type="match status" value="1"/>
</dbReference>
<name>A0ABN3A2Q0_9ACTN</name>
<dbReference type="PANTHER" id="PTHR33495">
    <property type="entry name" value="ANTI-SIGMA FACTOR ANTAGONIST TM_1081-RELATED-RELATED"/>
    <property type="match status" value="1"/>
</dbReference>
<dbReference type="Pfam" id="PF01740">
    <property type="entry name" value="STAS"/>
    <property type="match status" value="1"/>
</dbReference>
<evidence type="ECO:0000256" key="1">
    <source>
        <dbReference type="ARBA" id="ARBA00009013"/>
    </source>
</evidence>
<accession>A0ABN3A2Q0</accession>
<dbReference type="PROSITE" id="PS50801">
    <property type="entry name" value="STAS"/>
    <property type="match status" value="1"/>
</dbReference>
<evidence type="ECO:0000259" key="4">
    <source>
        <dbReference type="PROSITE" id="PS50801"/>
    </source>
</evidence>
<evidence type="ECO:0000313" key="6">
    <source>
        <dbReference type="Proteomes" id="UP001422759"/>
    </source>
</evidence>
<dbReference type="CDD" id="cd07043">
    <property type="entry name" value="STAS_anti-anti-sigma_factors"/>
    <property type="match status" value="1"/>
</dbReference>
<comment type="caution">
    <text evidence="5">The sequence shown here is derived from an EMBL/GenBank/DDBJ whole genome shotgun (WGS) entry which is preliminary data.</text>
</comment>
<comment type="similarity">
    <text evidence="1 2">Belongs to the anti-sigma-factor antagonist family.</text>
</comment>
<evidence type="ECO:0000256" key="3">
    <source>
        <dbReference type="SAM" id="MobiDB-lite"/>
    </source>
</evidence>
<dbReference type="RefSeq" id="WP_344468175.1">
    <property type="nucleotide sequence ID" value="NZ_BAAANT010000035.1"/>
</dbReference>
<proteinExistence type="inferred from homology"/>
<dbReference type="NCBIfam" id="TIGR00377">
    <property type="entry name" value="ant_ant_sig"/>
    <property type="match status" value="1"/>
</dbReference>
<protein>
    <recommendedName>
        <fullName evidence="2">Anti-sigma factor antagonist</fullName>
    </recommendedName>
</protein>
<gene>
    <name evidence="5" type="ORF">GCM10009760_49780</name>
</gene>
<evidence type="ECO:0000313" key="5">
    <source>
        <dbReference type="EMBL" id="GAA2152725.1"/>
    </source>
</evidence>
<evidence type="ECO:0000256" key="2">
    <source>
        <dbReference type="RuleBase" id="RU003749"/>
    </source>
</evidence>
<dbReference type="InterPro" id="IPR003658">
    <property type="entry name" value="Anti-sigma_ant"/>
</dbReference>
<dbReference type="InterPro" id="IPR036513">
    <property type="entry name" value="STAS_dom_sf"/>
</dbReference>
<dbReference type="PANTHER" id="PTHR33495:SF2">
    <property type="entry name" value="ANTI-SIGMA FACTOR ANTAGONIST TM_1081-RELATED"/>
    <property type="match status" value="1"/>
</dbReference>
<dbReference type="EMBL" id="BAAANT010000035">
    <property type="protein sequence ID" value="GAA2152725.1"/>
    <property type="molecule type" value="Genomic_DNA"/>
</dbReference>
<reference evidence="5 6" key="1">
    <citation type="journal article" date="2019" name="Int. J. Syst. Evol. Microbiol.">
        <title>The Global Catalogue of Microorganisms (GCM) 10K type strain sequencing project: providing services to taxonomists for standard genome sequencing and annotation.</title>
        <authorList>
            <consortium name="The Broad Institute Genomics Platform"/>
            <consortium name="The Broad Institute Genome Sequencing Center for Infectious Disease"/>
            <person name="Wu L."/>
            <person name="Ma J."/>
        </authorList>
    </citation>
    <scope>NUCLEOTIDE SEQUENCE [LARGE SCALE GENOMIC DNA]</scope>
    <source>
        <strain evidence="5 6">JCM 14560</strain>
    </source>
</reference>
<dbReference type="Proteomes" id="UP001422759">
    <property type="component" value="Unassembled WGS sequence"/>
</dbReference>
<feature type="region of interest" description="Disordered" evidence="3">
    <location>
        <begin position="1"/>
        <end position="21"/>
    </location>
</feature>
<dbReference type="SUPFAM" id="SSF52091">
    <property type="entry name" value="SpoIIaa-like"/>
    <property type="match status" value="1"/>
</dbReference>
<keyword evidence="6" id="KW-1185">Reference proteome</keyword>